<comment type="caution">
    <text evidence="2">The sequence shown here is derived from an EMBL/GenBank/DDBJ whole genome shotgun (WGS) entry which is preliminary data.</text>
</comment>
<reference evidence="2 3" key="1">
    <citation type="submission" date="2019-04" db="EMBL/GenBank/DDBJ databases">
        <title>Niastella caeni sp. nov., isolated from activated sludge.</title>
        <authorList>
            <person name="Sheng M."/>
        </authorList>
    </citation>
    <scope>NUCLEOTIDE SEQUENCE [LARGE SCALE GENOMIC DNA]</scope>
    <source>
        <strain evidence="2 3">HX-2-15</strain>
    </source>
</reference>
<dbReference type="OrthoDB" id="9801841at2"/>
<feature type="domain" description="PPM-type phosphatase" evidence="1">
    <location>
        <begin position="5"/>
        <end position="217"/>
    </location>
</feature>
<dbReference type="InterPro" id="IPR001932">
    <property type="entry name" value="PPM-type_phosphatase-like_dom"/>
</dbReference>
<organism evidence="2 3">
    <name type="scientific">Niastella caeni</name>
    <dbReference type="NCBI Taxonomy" id="2569763"/>
    <lineage>
        <taxon>Bacteria</taxon>
        <taxon>Pseudomonadati</taxon>
        <taxon>Bacteroidota</taxon>
        <taxon>Chitinophagia</taxon>
        <taxon>Chitinophagales</taxon>
        <taxon>Chitinophagaceae</taxon>
        <taxon>Niastella</taxon>
    </lineage>
</organism>
<dbReference type="SUPFAM" id="SSF81606">
    <property type="entry name" value="PP2C-like"/>
    <property type="match status" value="1"/>
</dbReference>
<dbReference type="PROSITE" id="PS51746">
    <property type="entry name" value="PPM_2"/>
    <property type="match status" value="1"/>
</dbReference>
<sequence length="217" mass="25018">MSNSINYITSTLKGIKSKENKDEFLVIDEDSYNIFAVFDGVSSARNGKEAASRAKTFIESNYKLYLNPSISIKKFMYDLNQYLVKSDLEEPYTTYCLVYIDKNDSSILYSWLGDSRVYIITSQYMEAITKDDSFKENVLSNYLGNPNLLIEDFRQKKTALEHSHMLICTDGFYRLLEMNPLTFFESFHKKSVSSIRSNIDALVTGNNLDDSTYIFVK</sequence>
<dbReference type="InterPro" id="IPR036457">
    <property type="entry name" value="PPM-type-like_dom_sf"/>
</dbReference>
<accession>A0A4S8HDY8</accession>
<protein>
    <recommendedName>
        <fullName evidence="1">PPM-type phosphatase domain-containing protein</fullName>
    </recommendedName>
</protein>
<dbReference type="Gene3D" id="3.60.40.10">
    <property type="entry name" value="PPM-type phosphatase domain"/>
    <property type="match status" value="1"/>
</dbReference>
<dbReference type="EMBL" id="STFF01000010">
    <property type="protein sequence ID" value="THU33005.1"/>
    <property type="molecule type" value="Genomic_DNA"/>
</dbReference>
<dbReference type="AlphaFoldDB" id="A0A4S8HDY8"/>
<gene>
    <name evidence="2" type="ORF">FAM09_26540</name>
</gene>
<evidence type="ECO:0000259" key="1">
    <source>
        <dbReference type="PROSITE" id="PS51746"/>
    </source>
</evidence>
<keyword evidence="3" id="KW-1185">Reference proteome</keyword>
<evidence type="ECO:0000313" key="3">
    <source>
        <dbReference type="Proteomes" id="UP000306918"/>
    </source>
</evidence>
<evidence type="ECO:0000313" key="2">
    <source>
        <dbReference type="EMBL" id="THU33005.1"/>
    </source>
</evidence>
<name>A0A4S8HDY8_9BACT</name>
<dbReference type="Proteomes" id="UP000306918">
    <property type="component" value="Unassembled WGS sequence"/>
</dbReference>
<dbReference type="Pfam" id="PF13672">
    <property type="entry name" value="PP2C_2"/>
    <property type="match status" value="1"/>
</dbReference>
<dbReference type="RefSeq" id="WP_136580195.1">
    <property type="nucleotide sequence ID" value="NZ_STFF01000010.1"/>
</dbReference>
<proteinExistence type="predicted"/>
<dbReference type="SMART" id="SM00332">
    <property type="entry name" value="PP2Cc"/>
    <property type="match status" value="1"/>
</dbReference>